<feature type="domain" description="Thioredoxin" evidence="2">
    <location>
        <begin position="27"/>
        <end position="169"/>
    </location>
</feature>
<dbReference type="Proteomes" id="UP000249819">
    <property type="component" value="Unassembled WGS sequence"/>
</dbReference>
<dbReference type="RefSeq" id="WP_111593123.1">
    <property type="nucleotide sequence ID" value="NZ_QLMA01000005.1"/>
</dbReference>
<gene>
    <name evidence="3" type="ORF">CLV59_105211</name>
</gene>
<dbReference type="AlphaFoldDB" id="A0A327VZ70"/>
<dbReference type="CDD" id="cd02966">
    <property type="entry name" value="TlpA_like_family"/>
    <property type="match status" value="1"/>
</dbReference>
<dbReference type="PANTHER" id="PTHR42852:SF13">
    <property type="entry name" value="PROTEIN DIPZ"/>
    <property type="match status" value="1"/>
</dbReference>
<dbReference type="InterPro" id="IPR050553">
    <property type="entry name" value="Thioredoxin_ResA/DsbE_sf"/>
</dbReference>
<dbReference type="GO" id="GO:0016491">
    <property type="term" value="F:oxidoreductase activity"/>
    <property type="evidence" value="ECO:0007669"/>
    <property type="project" value="InterPro"/>
</dbReference>
<evidence type="ECO:0000313" key="4">
    <source>
        <dbReference type="Proteomes" id="UP000249819"/>
    </source>
</evidence>
<dbReference type="InterPro" id="IPR000866">
    <property type="entry name" value="AhpC/TSA"/>
</dbReference>
<keyword evidence="1" id="KW-0676">Redox-active center</keyword>
<evidence type="ECO:0000259" key="2">
    <source>
        <dbReference type="PROSITE" id="PS51352"/>
    </source>
</evidence>
<dbReference type="EMBL" id="QLMA01000005">
    <property type="protein sequence ID" value="RAJ80104.1"/>
    <property type="molecule type" value="Genomic_DNA"/>
</dbReference>
<keyword evidence="4" id="KW-1185">Reference proteome</keyword>
<dbReference type="PANTHER" id="PTHR42852">
    <property type="entry name" value="THIOL:DISULFIDE INTERCHANGE PROTEIN DSBE"/>
    <property type="match status" value="1"/>
</dbReference>
<dbReference type="Pfam" id="PF00578">
    <property type="entry name" value="AhpC-TSA"/>
    <property type="match status" value="1"/>
</dbReference>
<dbReference type="Gene3D" id="3.40.30.10">
    <property type="entry name" value="Glutaredoxin"/>
    <property type="match status" value="1"/>
</dbReference>
<dbReference type="PROSITE" id="PS00194">
    <property type="entry name" value="THIOREDOXIN_1"/>
    <property type="match status" value="1"/>
</dbReference>
<dbReference type="InterPro" id="IPR017937">
    <property type="entry name" value="Thioredoxin_CS"/>
</dbReference>
<dbReference type="PROSITE" id="PS51352">
    <property type="entry name" value="THIOREDOXIN_2"/>
    <property type="match status" value="1"/>
</dbReference>
<reference evidence="3 4" key="1">
    <citation type="submission" date="2018-06" db="EMBL/GenBank/DDBJ databases">
        <title>Genomic Encyclopedia of Archaeal and Bacterial Type Strains, Phase II (KMG-II): from individual species to whole genera.</title>
        <authorList>
            <person name="Goeker M."/>
        </authorList>
    </citation>
    <scope>NUCLEOTIDE SEQUENCE [LARGE SCALE GENOMIC DNA]</scope>
    <source>
        <strain evidence="3 4">DSM 29821</strain>
    </source>
</reference>
<protein>
    <submittedName>
        <fullName evidence="3">Thiol-disulfide isomerase/thioredoxin</fullName>
    </submittedName>
</protein>
<evidence type="ECO:0000256" key="1">
    <source>
        <dbReference type="ARBA" id="ARBA00023284"/>
    </source>
</evidence>
<dbReference type="GO" id="GO:0016853">
    <property type="term" value="F:isomerase activity"/>
    <property type="evidence" value="ECO:0007669"/>
    <property type="project" value="UniProtKB-KW"/>
</dbReference>
<accession>A0A327VZ70</accession>
<keyword evidence="3" id="KW-0413">Isomerase</keyword>
<evidence type="ECO:0000313" key="3">
    <source>
        <dbReference type="EMBL" id="RAJ80104.1"/>
    </source>
</evidence>
<name>A0A327VZ70_9BACT</name>
<dbReference type="GO" id="GO:0016209">
    <property type="term" value="F:antioxidant activity"/>
    <property type="evidence" value="ECO:0007669"/>
    <property type="project" value="InterPro"/>
</dbReference>
<dbReference type="InterPro" id="IPR036249">
    <property type="entry name" value="Thioredoxin-like_sf"/>
</dbReference>
<comment type="caution">
    <text evidence="3">The sequence shown here is derived from an EMBL/GenBank/DDBJ whole genome shotgun (WGS) entry which is preliminary data.</text>
</comment>
<organism evidence="3 4">
    <name type="scientific">Chitinophaga dinghuensis</name>
    <dbReference type="NCBI Taxonomy" id="1539050"/>
    <lineage>
        <taxon>Bacteria</taxon>
        <taxon>Pseudomonadati</taxon>
        <taxon>Bacteroidota</taxon>
        <taxon>Chitinophagia</taxon>
        <taxon>Chitinophagales</taxon>
        <taxon>Chitinophagaceae</taxon>
        <taxon>Chitinophaga</taxon>
    </lineage>
</organism>
<sequence>MKRLIFLTGMLCPFLALFGQTILPGPLPIGEMVPSVVLKPIINFSAKKGNLAGFKGKLLILDFWTTGCGACVAGLSKLDSLQREFKEDVQIITVSSQNEEAVRKFFSTHASNRPPVPTLTGDTILRKLFPYAAIPHIVWISASGRVSAFTYAEYLNEDNIRSALRGDFRQLPTKNDNVQYNYHSALLKPVVRIKNDIPPFYSTLTRFVPGLSMLAGINSDSTTGIIRRYATNWSAVDLYLMALGKLVNFPRNRVILEVSNPVAYRYTPIDGYFFDWQQQNGFCYELRCPLSTNRQQLQTYMVQDLNRFLGTNGRIEKRLIKCYLLKKGTTGTGLSSTGGTPEIKTSHDGTLLFLRNTTLTALIYKLNEMYGLPPIIDHTGITANIDLTLNMPYADISTLKKALRQYGLELEESEQELEMFILTEKTGS</sequence>
<dbReference type="OrthoDB" id="793244at2"/>
<dbReference type="InterPro" id="IPR013766">
    <property type="entry name" value="Thioredoxin_domain"/>
</dbReference>
<proteinExistence type="predicted"/>
<dbReference type="SUPFAM" id="SSF52833">
    <property type="entry name" value="Thioredoxin-like"/>
    <property type="match status" value="1"/>
</dbReference>